<dbReference type="PANTHER" id="PTHR22916:SF3">
    <property type="entry name" value="UDP-GLCNAC:BETAGAL BETA-1,3-N-ACETYLGLUCOSAMINYLTRANSFERASE-LIKE PROTEIN 1"/>
    <property type="match status" value="1"/>
</dbReference>
<dbReference type="Proteomes" id="UP000050865">
    <property type="component" value="Unassembled WGS sequence"/>
</dbReference>
<dbReference type="Gene3D" id="3.90.550.10">
    <property type="entry name" value="Spore Coat Polysaccharide Biosynthesis Protein SpsA, Chain A"/>
    <property type="match status" value="1"/>
</dbReference>
<dbReference type="PATRIC" id="fig|1423730.4.peg.1651"/>
<dbReference type="STRING" id="1423730.FC75_GL001575"/>
<accession>A0A0R2F696</accession>
<gene>
    <name evidence="2" type="ORF">FC75_GL001575</name>
</gene>
<evidence type="ECO:0000313" key="3">
    <source>
        <dbReference type="Proteomes" id="UP000050865"/>
    </source>
</evidence>
<protein>
    <submittedName>
        <fullName evidence="2">EpsH protein</fullName>
    </submittedName>
</protein>
<dbReference type="Pfam" id="PF00535">
    <property type="entry name" value="Glycos_transf_2"/>
    <property type="match status" value="1"/>
</dbReference>
<proteinExistence type="predicted"/>
<dbReference type="AlphaFoldDB" id="A0A0R2F696"/>
<dbReference type="InterPro" id="IPR029044">
    <property type="entry name" value="Nucleotide-diphossugar_trans"/>
</dbReference>
<dbReference type="SUPFAM" id="SSF53448">
    <property type="entry name" value="Nucleotide-diphospho-sugar transferases"/>
    <property type="match status" value="1"/>
</dbReference>
<dbReference type="PANTHER" id="PTHR22916">
    <property type="entry name" value="GLYCOSYLTRANSFERASE"/>
    <property type="match status" value="1"/>
</dbReference>
<reference evidence="2 3" key="1">
    <citation type="journal article" date="2015" name="Genome Announc.">
        <title>Expanding the biotechnology potential of lactobacilli through comparative genomics of 213 strains and associated genera.</title>
        <authorList>
            <person name="Sun Z."/>
            <person name="Harris H.M."/>
            <person name="McCann A."/>
            <person name="Guo C."/>
            <person name="Argimon S."/>
            <person name="Zhang W."/>
            <person name="Yang X."/>
            <person name="Jeffery I.B."/>
            <person name="Cooney J.C."/>
            <person name="Kagawa T.F."/>
            <person name="Liu W."/>
            <person name="Song Y."/>
            <person name="Salvetti E."/>
            <person name="Wrobel A."/>
            <person name="Rasinkangas P."/>
            <person name="Parkhill J."/>
            <person name="Rea M.C."/>
            <person name="O'Sullivan O."/>
            <person name="Ritari J."/>
            <person name="Douillard F.P."/>
            <person name="Paul Ross R."/>
            <person name="Yang R."/>
            <person name="Briner A.E."/>
            <person name="Felis G.E."/>
            <person name="de Vos W.M."/>
            <person name="Barrangou R."/>
            <person name="Klaenhammer T.R."/>
            <person name="Caufield P.W."/>
            <person name="Cui Y."/>
            <person name="Zhang H."/>
            <person name="O'Toole P.W."/>
        </authorList>
    </citation>
    <scope>NUCLEOTIDE SEQUENCE [LARGE SCALE GENOMIC DNA]</scope>
    <source>
        <strain evidence="2 3">DSM 22697</strain>
    </source>
</reference>
<evidence type="ECO:0000259" key="1">
    <source>
        <dbReference type="Pfam" id="PF00535"/>
    </source>
</evidence>
<organism evidence="2 3">
    <name type="scientific">Lacticaseibacillus camelliae DSM 22697 = JCM 13995</name>
    <dbReference type="NCBI Taxonomy" id="1423730"/>
    <lineage>
        <taxon>Bacteria</taxon>
        <taxon>Bacillati</taxon>
        <taxon>Bacillota</taxon>
        <taxon>Bacilli</taxon>
        <taxon>Lactobacillales</taxon>
        <taxon>Lactobacillaceae</taxon>
        <taxon>Lacticaseibacillus</taxon>
    </lineage>
</organism>
<keyword evidence="3" id="KW-1185">Reference proteome</keyword>
<dbReference type="CDD" id="cd00761">
    <property type="entry name" value="Glyco_tranf_GTA_type"/>
    <property type="match status" value="1"/>
</dbReference>
<feature type="domain" description="Glycosyltransferase 2-like" evidence="1">
    <location>
        <begin position="7"/>
        <end position="127"/>
    </location>
</feature>
<dbReference type="RefSeq" id="WP_056989399.1">
    <property type="nucleotide sequence ID" value="NZ_AYZJ01000029.1"/>
</dbReference>
<comment type="caution">
    <text evidence="2">The sequence shown here is derived from an EMBL/GenBank/DDBJ whole genome shotgun (WGS) entry which is preliminary data.</text>
</comment>
<dbReference type="EMBL" id="AYZJ01000029">
    <property type="protein sequence ID" value="KRN22939.1"/>
    <property type="molecule type" value="Genomic_DNA"/>
</dbReference>
<evidence type="ECO:0000313" key="2">
    <source>
        <dbReference type="EMBL" id="KRN22939.1"/>
    </source>
</evidence>
<sequence>MAQPLISVIMPVYNAEKYLAAALDSLLAQDYHNFEALLIDDGAVDTSPVILADYARRDPRIHVTRVKNGGQAQARAVGLKQARGQYITFMDSDDMALPAWLSTMVKTIGDADLAVVNFYTYLGPTKSRFCKPFAAKTFSARGDECYRLWLEDKDMRGYLWNKLFRATLFTPALPVADFNLMEDAYLIGQLLPRITQINFADKPLYCYRLNPASTVHDKFHQTDLIAIHQLGALYLQVAEEKPSLTPVAVRKYASLSLFVLSKMNPAELIQNWGYVQQLGSVLSDYSRVFAKEVDAKEAARLTDAKPVKLGGSLHGRLAAWSELIGLPSTREADSSALAELAQDDSPRDD</sequence>
<dbReference type="GO" id="GO:0016758">
    <property type="term" value="F:hexosyltransferase activity"/>
    <property type="evidence" value="ECO:0007669"/>
    <property type="project" value="UniProtKB-ARBA"/>
</dbReference>
<name>A0A0R2F696_9LACO</name>
<dbReference type="InterPro" id="IPR001173">
    <property type="entry name" value="Glyco_trans_2-like"/>
</dbReference>